<feature type="region of interest" description="Disordered" evidence="5">
    <location>
        <begin position="378"/>
        <end position="416"/>
    </location>
</feature>
<dbReference type="InterPro" id="IPR022790">
    <property type="entry name" value="GH26_dom"/>
</dbReference>
<name>A0A919YAZ1_9BACL</name>
<dbReference type="PANTHER" id="PTHR40079:SF4">
    <property type="entry name" value="GH26 DOMAIN-CONTAINING PROTEIN-RELATED"/>
    <property type="match status" value="1"/>
</dbReference>
<dbReference type="InterPro" id="IPR013783">
    <property type="entry name" value="Ig-like_fold"/>
</dbReference>
<sequence>MSRVKRGCITALAALLSVQLAMPAGNVHAVDNTERKGYISQVQTGAHWAQASIDRWLGLGVVQGYPDGSFHPNEKVTRAELAAIINRLFGYTDKAEVPFADIPQGAWYGETLSLAKAAGYYEGFPGNLSKATAYISRQDAVTLISKAFSLKNESAANPVSFTDAAEISGYAREAVAALAGAVSGYPDGSFGPERTMTRAELITVIDHLVAKFYRNPGAFSDGEISGNAIVKQSGVTLKNGTIAGNLYLAPGIGDGNAELQGLTVKGTAFVSGGGEHSIQIGDSTLSKLIVNRTGGKVRIVFSGKTKIVQASVGTTAVMELGNESVITGMVIGSGAEGTTLEGQGSVDVINVLADNVIINGMAVEKNKKFTLKNGKLQDEAQLDTTPPAMVREPGGSGSGGSGGVVTNPETPGTRAPYLVDSRATAETKSLFAFLNETRGKEVLFGHQHDTTVSFAGKDDQGKVVSDVKNSVGDYPAVFGWDTLSLDGLENPPGVAGDYEASRIALSAAMKEAYELGGIVTLSTHPYNFATGGSFNDTGNTPGATQSVVTRILPGGDKNADFREYLDRIAAFATQLKDDEGKPIPVLFRPFHEQNGSWFWWGAATTTKSEYVELYRYTVEYLRDVKQVRNFLYVFSPNGPFNGNENEYLATYPGDEFVDILGMDQYDNKDNAGSASFLSGLVKDLKMISKLADAKGKVATFSEYGYSAQGMKTTGNNDLNWFTNVLNAIKSDPDARRIAYMLTWANFGEGNNLFVPYKDVPGKGSHELLEDFIDYYNDPYTSFAGELKGKNVYNRTVATASGKPFMHIVTPTNIGTVSEAPFIIRAKVLNTMPSKVTYSIGQTGEEIEMKLDADGYYSAAWLPEAALNGKSAEITVRAHQTGKAALVQTISVFVKVRELPVKQITFDTADSLGLVQNNGAWPDTIKMNLTHGVLDGDGKLELQVSEGLSAGDSWQELKLQLTDKALSDVDLSRIGRLKLSALIPASLAGQGAAIQAIAMYPEDWDRKYGMDATKKTLTDLEQVTVDGKTYYKYDAVIELDDVQAAADATGLAVSLVGSYLSQGGSESIYVDDLGLFSAYTAPVLDTSLVDDFESYGGSDDAVTAKYPKAGGDDVSVGLSKDHKFSGDYGMKLQYAIDTAGYTGVGKSLGTVDWSDTNALHVWIGTGDTGAYAKDGRPLKLVIQINMNGTAYEAYPQLEASRTYDLTIPFSEFVVAPWSSGGPVSKESLKKVTGFNLYVNVMDQGQHSGVLYLDDIRAVKDAGIPEVPDNGGEQPGTPPGVLYKFESAADIAGWRLENSTTQAMNPEFDSSEGALSVEFPLTNTGKEAFELVASPSNLDLKSLDSIAARIKLSNGTAKARLFMKSGSGWAWSDSGSPLPVDANGFTTLAISLTEAAKSAGVDLKDIKAIGVKIEEIGNDGGSAKLLLKDVILNGTESELRFAFDQDVEGWGTEAGNVTVTQGVYSENGQSWTVLKNDLSWQTDGEYIAVSKVGDMDLSAFDGIEAKVKIVSDIPNVQAKLFIKLRNYAIWVDSGALNADGAGFATLRIDFSNMYPYIGDPNEPPFTPDDLKKGNEVGIQVVTPSGTVGNATVYIDEVKAYKN</sequence>
<proteinExistence type="inferred from homology"/>
<dbReference type="GO" id="GO:0016985">
    <property type="term" value="F:mannan endo-1,4-beta-mannosidase activity"/>
    <property type="evidence" value="ECO:0007669"/>
    <property type="project" value="InterPro"/>
</dbReference>
<dbReference type="InterPro" id="IPR049475">
    <property type="entry name" value="Mann_GBD_bact"/>
</dbReference>
<dbReference type="PROSITE" id="PS51272">
    <property type="entry name" value="SLH"/>
    <property type="match status" value="2"/>
</dbReference>
<dbReference type="PRINTS" id="PR00739">
    <property type="entry name" value="GLHYDRLASE26"/>
</dbReference>
<feature type="domain" description="GH26" evidence="8">
    <location>
        <begin position="425"/>
        <end position="784"/>
    </location>
</feature>
<evidence type="ECO:0000313" key="10">
    <source>
        <dbReference type="Proteomes" id="UP000682811"/>
    </source>
</evidence>
<evidence type="ECO:0000256" key="1">
    <source>
        <dbReference type="ARBA" id="ARBA00007754"/>
    </source>
</evidence>
<evidence type="ECO:0008006" key="11">
    <source>
        <dbReference type="Google" id="ProtNLM"/>
    </source>
</evidence>
<dbReference type="InterPro" id="IPR001119">
    <property type="entry name" value="SLH_dom"/>
</dbReference>
<dbReference type="Proteomes" id="UP000682811">
    <property type="component" value="Unassembled WGS sequence"/>
</dbReference>
<dbReference type="PANTHER" id="PTHR40079">
    <property type="entry name" value="MANNAN ENDO-1,4-BETA-MANNOSIDASE E-RELATED"/>
    <property type="match status" value="1"/>
</dbReference>
<dbReference type="Gene3D" id="2.60.40.10">
    <property type="entry name" value="Immunoglobulins"/>
    <property type="match status" value="1"/>
</dbReference>
<feature type="domain" description="SLH" evidence="7">
    <location>
        <begin position="36"/>
        <end position="99"/>
    </location>
</feature>
<dbReference type="Pfam" id="PF00395">
    <property type="entry name" value="SLH"/>
    <property type="match status" value="2"/>
</dbReference>
<dbReference type="Gene3D" id="2.60.120.260">
    <property type="entry name" value="Galactose-binding domain-like"/>
    <property type="match status" value="3"/>
</dbReference>
<dbReference type="Pfam" id="PF21253">
    <property type="entry name" value="Mann_GBD_bact"/>
    <property type="match status" value="2"/>
</dbReference>
<keyword evidence="3 4" id="KW-0326">Glycosidase</keyword>
<keyword evidence="6" id="KW-0732">Signal</keyword>
<evidence type="ECO:0000256" key="2">
    <source>
        <dbReference type="ARBA" id="ARBA00022801"/>
    </source>
</evidence>
<feature type="signal peptide" evidence="6">
    <location>
        <begin position="1"/>
        <end position="29"/>
    </location>
</feature>
<comment type="caution">
    <text evidence="9">The sequence shown here is derived from an EMBL/GenBank/DDBJ whole genome shotgun (WGS) entry which is preliminary data.</text>
</comment>
<dbReference type="RefSeq" id="WP_212978254.1">
    <property type="nucleotide sequence ID" value="NZ_AP025343.1"/>
</dbReference>
<feature type="active site" description="Proton donor" evidence="4">
    <location>
        <position position="592"/>
    </location>
</feature>
<feature type="domain" description="SLH" evidence="7">
    <location>
        <begin position="156"/>
        <end position="219"/>
    </location>
</feature>
<reference evidence="9 10" key="1">
    <citation type="submission" date="2021-03" db="EMBL/GenBank/DDBJ databases">
        <title>Antimicrobial resistance genes in bacteria isolated from Japanese honey, and their potential for conferring macrolide and lincosamide resistance in the American foulbrood pathogen Paenibacillus larvae.</title>
        <authorList>
            <person name="Okamoto M."/>
            <person name="Kumagai M."/>
            <person name="Kanamori H."/>
            <person name="Takamatsu D."/>
        </authorList>
    </citation>
    <scope>NUCLEOTIDE SEQUENCE [LARGE SCALE GENOMIC DNA]</scope>
    <source>
        <strain evidence="9 10">J34TS1</strain>
    </source>
</reference>
<organism evidence="9 10">
    <name type="scientific">Paenibacillus azoreducens</name>
    <dbReference type="NCBI Taxonomy" id="116718"/>
    <lineage>
        <taxon>Bacteria</taxon>
        <taxon>Bacillati</taxon>
        <taxon>Bacillota</taxon>
        <taxon>Bacilli</taxon>
        <taxon>Bacillales</taxon>
        <taxon>Paenibacillaceae</taxon>
        <taxon>Paenibacillus</taxon>
    </lineage>
</organism>
<evidence type="ECO:0000259" key="7">
    <source>
        <dbReference type="PROSITE" id="PS51272"/>
    </source>
</evidence>
<dbReference type="InterPro" id="IPR017853">
    <property type="entry name" value="GH"/>
</dbReference>
<evidence type="ECO:0000256" key="4">
    <source>
        <dbReference type="PROSITE-ProRule" id="PRU01100"/>
    </source>
</evidence>
<feature type="chain" id="PRO_5037806588" description="Mannan endo-1,4-beta-mannosidase" evidence="6">
    <location>
        <begin position="30"/>
        <end position="1600"/>
    </location>
</feature>
<evidence type="ECO:0000259" key="8">
    <source>
        <dbReference type="PROSITE" id="PS51764"/>
    </source>
</evidence>
<evidence type="ECO:0000256" key="6">
    <source>
        <dbReference type="SAM" id="SignalP"/>
    </source>
</evidence>
<dbReference type="Gene3D" id="3.20.20.80">
    <property type="entry name" value="Glycosidases"/>
    <property type="match status" value="1"/>
</dbReference>
<accession>A0A919YAZ1</accession>
<dbReference type="SUPFAM" id="SSF51445">
    <property type="entry name" value="(Trans)glycosidases"/>
    <property type="match status" value="1"/>
</dbReference>
<dbReference type="Gene3D" id="2.60.120.430">
    <property type="entry name" value="Galactose-binding lectin"/>
    <property type="match status" value="1"/>
</dbReference>
<protein>
    <recommendedName>
        <fullName evidence="11">Mannan endo-1,4-beta-mannosidase</fullName>
    </recommendedName>
</protein>
<keyword evidence="2 4" id="KW-0378">Hydrolase</keyword>
<dbReference type="PROSITE" id="PS51764">
    <property type="entry name" value="GH26"/>
    <property type="match status" value="1"/>
</dbReference>
<evidence type="ECO:0000256" key="3">
    <source>
        <dbReference type="ARBA" id="ARBA00023295"/>
    </source>
</evidence>
<dbReference type="SUPFAM" id="SSF49785">
    <property type="entry name" value="Galactose-binding domain-like"/>
    <property type="match status" value="3"/>
</dbReference>
<dbReference type="Pfam" id="PF09212">
    <property type="entry name" value="CBM27"/>
    <property type="match status" value="1"/>
</dbReference>
<dbReference type="InterPro" id="IPR015295">
    <property type="entry name" value="CBM27"/>
</dbReference>
<gene>
    <name evidence="9" type="ORF">J34TS1_21660</name>
</gene>
<dbReference type="Pfam" id="PF02156">
    <property type="entry name" value="Glyco_hydro_26"/>
    <property type="match status" value="1"/>
</dbReference>
<dbReference type="InterPro" id="IPR008979">
    <property type="entry name" value="Galactose-bd-like_sf"/>
</dbReference>
<keyword evidence="10" id="KW-1185">Reference proteome</keyword>
<evidence type="ECO:0000256" key="5">
    <source>
        <dbReference type="SAM" id="MobiDB-lite"/>
    </source>
</evidence>
<dbReference type="GO" id="GO:0006080">
    <property type="term" value="P:substituted mannan metabolic process"/>
    <property type="evidence" value="ECO:0007669"/>
    <property type="project" value="InterPro"/>
</dbReference>
<feature type="active site" description="Nucleophile" evidence="4">
    <location>
        <position position="702"/>
    </location>
</feature>
<feature type="compositionally biased region" description="Gly residues" evidence="5">
    <location>
        <begin position="394"/>
        <end position="403"/>
    </location>
</feature>
<dbReference type="EMBL" id="BORT01000007">
    <property type="protein sequence ID" value="GIO47401.1"/>
    <property type="molecule type" value="Genomic_DNA"/>
</dbReference>
<dbReference type="InterPro" id="IPR000805">
    <property type="entry name" value="Glyco_hydro_26"/>
</dbReference>
<comment type="similarity">
    <text evidence="1 4">Belongs to the glycosyl hydrolase 26 family.</text>
</comment>
<evidence type="ECO:0000313" key="9">
    <source>
        <dbReference type="EMBL" id="GIO47401.1"/>
    </source>
</evidence>